<proteinExistence type="predicted"/>
<organism evidence="2 3">
    <name type="scientific">Candidatus Scybalocola faecigallinarum</name>
    <dbReference type="NCBI Taxonomy" id="2840941"/>
    <lineage>
        <taxon>Bacteria</taxon>
        <taxon>Bacillati</taxon>
        <taxon>Bacillota</taxon>
        <taxon>Clostridia</taxon>
        <taxon>Lachnospirales</taxon>
        <taxon>Lachnospiraceae</taxon>
        <taxon>Lachnospiraceae incertae sedis</taxon>
        <taxon>Candidatus Scybalocola (ex Gilroy et al. 2021)</taxon>
    </lineage>
</organism>
<dbReference type="Proteomes" id="UP000823927">
    <property type="component" value="Unassembled WGS sequence"/>
</dbReference>
<reference evidence="2" key="1">
    <citation type="submission" date="2020-10" db="EMBL/GenBank/DDBJ databases">
        <authorList>
            <person name="Gilroy R."/>
        </authorList>
    </citation>
    <scope>NUCLEOTIDE SEQUENCE</scope>
    <source>
        <strain evidence="2">CHK178-757</strain>
    </source>
</reference>
<protein>
    <submittedName>
        <fullName evidence="2">Uncharacterized protein</fullName>
    </submittedName>
</protein>
<evidence type="ECO:0000313" key="2">
    <source>
        <dbReference type="EMBL" id="HIS46595.1"/>
    </source>
</evidence>
<comment type="caution">
    <text evidence="2">The sequence shown here is derived from an EMBL/GenBank/DDBJ whole genome shotgun (WGS) entry which is preliminary data.</text>
</comment>
<reference evidence="2" key="2">
    <citation type="journal article" date="2021" name="PeerJ">
        <title>Extensive microbial diversity within the chicken gut microbiome revealed by metagenomics and culture.</title>
        <authorList>
            <person name="Gilroy R."/>
            <person name="Ravi A."/>
            <person name="Getino M."/>
            <person name="Pursley I."/>
            <person name="Horton D.L."/>
            <person name="Alikhan N.F."/>
            <person name="Baker D."/>
            <person name="Gharbi K."/>
            <person name="Hall N."/>
            <person name="Watson M."/>
            <person name="Adriaenssens E.M."/>
            <person name="Foster-Nyarko E."/>
            <person name="Jarju S."/>
            <person name="Secka A."/>
            <person name="Antonio M."/>
            <person name="Oren A."/>
            <person name="Chaudhuri R.R."/>
            <person name="La Ragione R."/>
            <person name="Hildebrand F."/>
            <person name="Pallen M.J."/>
        </authorList>
    </citation>
    <scope>NUCLEOTIDE SEQUENCE</scope>
    <source>
        <strain evidence="2">CHK178-757</strain>
    </source>
</reference>
<gene>
    <name evidence="2" type="ORF">IAB46_03370</name>
</gene>
<evidence type="ECO:0000256" key="1">
    <source>
        <dbReference type="SAM" id="MobiDB-lite"/>
    </source>
</evidence>
<sequence>MNTVYDLSDGRKVMLYMENNRILLLFTPLRPGQMPAVRHNDCLGRLYSAAWHGRIYYVYENLSHQIVFGCLDDDGAAVILSPLSERQMYEGLVLRETGGQLCLYYQQCCEPGERRLYMADPWHAERAVCLWSGTKEPVDVRWYIHEQEEYMTVDRSDHVLETFVWNKVEKRYEKGHEKRQGPDMQKGDEAKSEAAIKSDEAAKLKEENARLKLWCAALQEQLGSAKTQYDQLAQTAIELQKIGKQWRDKYMAAQSKDD</sequence>
<accession>A0A9D1F2V0</accession>
<feature type="region of interest" description="Disordered" evidence="1">
    <location>
        <begin position="174"/>
        <end position="194"/>
    </location>
</feature>
<evidence type="ECO:0000313" key="3">
    <source>
        <dbReference type="Proteomes" id="UP000823927"/>
    </source>
</evidence>
<dbReference type="AlphaFoldDB" id="A0A9D1F2V0"/>
<dbReference type="EMBL" id="DVIT01000013">
    <property type="protein sequence ID" value="HIS46595.1"/>
    <property type="molecule type" value="Genomic_DNA"/>
</dbReference>
<name>A0A9D1F2V0_9FIRM</name>